<keyword evidence="3 6" id="KW-0812">Transmembrane</keyword>
<dbReference type="PANTHER" id="PTHR31123">
    <property type="entry name" value="ACCUMULATION OF DYADS PROTEIN 2-RELATED"/>
    <property type="match status" value="1"/>
</dbReference>
<evidence type="ECO:0000256" key="3">
    <source>
        <dbReference type="ARBA" id="ARBA00022692"/>
    </source>
</evidence>
<feature type="transmembrane region" description="Helical" evidence="6">
    <location>
        <begin position="137"/>
        <end position="158"/>
    </location>
</feature>
<evidence type="ECO:0000256" key="1">
    <source>
        <dbReference type="ARBA" id="ARBA00004141"/>
    </source>
</evidence>
<sequence length="254" mass="27241">MREPALTHVASQQSTSRAGIQPQLYNGKCRAKLANSLALGLLGFTLSVATFAVVLMGWGGASSFSSVVGIFFFTGPVLLLLSTIFEWVLGNFFNMMLCGFFCVFWCSLGLLELPTADIASSYSPTGNALEGALTPDYNAGIALYISVLAFGVFTFFIATLKTNAVLATLFADATAALFILSASYWRVSVGNIPSALHLKHVSGGLFFVVAFLAWYLTCALMVAEMGFPFNLPVFDLAPYWPQPASDLEEAEANC</sequence>
<evidence type="ECO:0000313" key="7">
    <source>
        <dbReference type="EMBL" id="KAJ5168038.1"/>
    </source>
</evidence>
<proteinExistence type="inferred from homology"/>
<keyword evidence="5 6" id="KW-0472">Membrane</keyword>
<protein>
    <submittedName>
        <fullName evidence="7">Uncharacterized protein</fullName>
    </submittedName>
</protein>
<feature type="transmembrane region" description="Helical" evidence="6">
    <location>
        <begin position="92"/>
        <end position="111"/>
    </location>
</feature>
<dbReference type="GeneID" id="81424933"/>
<evidence type="ECO:0000256" key="5">
    <source>
        <dbReference type="ARBA" id="ARBA00023136"/>
    </source>
</evidence>
<evidence type="ECO:0000313" key="8">
    <source>
        <dbReference type="Proteomes" id="UP001149163"/>
    </source>
</evidence>
<evidence type="ECO:0000256" key="4">
    <source>
        <dbReference type="ARBA" id="ARBA00022989"/>
    </source>
</evidence>
<dbReference type="InterPro" id="IPR051633">
    <property type="entry name" value="AceTr"/>
</dbReference>
<dbReference type="OrthoDB" id="3648309at2759"/>
<dbReference type="AlphaFoldDB" id="A0A9W9LPT0"/>
<comment type="subcellular location">
    <subcellularLocation>
        <location evidence="1">Membrane</location>
        <topology evidence="1">Multi-pass membrane protein</topology>
    </subcellularLocation>
</comment>
<name>A0A9W9LPT0_9EURO</name>
<dbReference type="GO" id="GO:0005886">
    <property type="term" value="C:plasma membrane"/>
    <property type="evidence" value="ECO:0007669"/>
    <property type="project" value="TreeGrafter"/>
</dbReference>
<feature type="transmembrane region" description="Helical" evidence="6">
    <location>
        <begin position="205"/>
        <end position="223"/>
    </location>
</feature>
<feature type="transmembrane region" description="Helical" evidence="6">
    <location>
        <begin position="165"/>
        <end position="185"/>
    </location>
</feature>
<evidence type="ECO:0000256" key="2">
    <source>
        <dbReference type="ARBA" id="ARBA00005587"/>
    </source>
</evidence>
<dbReference type="RefSeq" id="XP_056544499.1">
    <property type="nucleotide sequence ID" value="XM_056685757.1"/>
</dbReference>
<dbReference type="EMBL" id="JAPQKN010000002">
    <property type="protein sequence ID" value="KAJ5168038.1"/>
    <property type="molecule type" value="Genomic_DNA"/>
</dbReference>
<comment type="caution">
    <text evidence="7">The sequence shown here is derived from an EMBL/GenBank/DDBJ whole genome shotgun (WGS) entry which is preliminary data.</text>
</comment>
<feature type="transmembrane region" description="Helical" evidence="6">
    <location>
        <begin position="64"/>
        <end position="85"/>
    </location>
</feature>
<dbReference type="GO" id="GO:0015123">
    <property type="term" value="F:acetate transmembrane transporter activity"/>
    <property type="evidence" value="ECO:0007669"/>
    <property type="project" value="TreeGrafter"/>
</dbReference>
<reference evidence="7" key="1">
    <citation type="submission" date="2022-11" db="EMBL/GenBank/DDBJ databases">
        <authorList>
            <person name="Petersen C."/>
        </authorList>
    </citation>
    <scope>NUCLEOTIDE SEQUENCE</scope>
    <source>
        <strain evidence="7">IBT 26290</strain>
    </source>
</reference>
<accession>A0A9W9LPT0</accession>
<comment type="similarity">
    <text evidence="2">Belongs to the acetate uptake transporter (AceTr) (TC 2.A.96) family.</text>
</comment>
<feature type="transmembrane region" description="Helical" evidence="6">
    <location>
        <begin position="37"/>
        <end position="58"/>
    </location>
</feature>
<reference evidence="7" key="2">
    <citation type="journal article" date="2023" name="IMA Fungus">
        <title>Comparative genomic study of the Penicillium genus elucidates a diverse pangenome and 15 lateral gene transfer events.</title>
        <authorList>
            <person name="Petersen C."/>
            <person name="Sorensen T."/>
            <person name="Nielsen M.R."/>
            <person name="Sondergaard T.E."/>
            <person name="Sorensen J.L."/>
            <person name="Fitzpatrick D.A."/>
            <person name="Frisvad J.C."/>
            <person name="Nielsen K.L."/>
        </authorList>
    </citation>
    <scope>NUCLEOTIDE SEQUENCE</scope>
    <source>
        <strain evidence="7">IBT 26290</strain>
    </source>
</reference>
<keyword evidence="8" id="KW-1185">Reference proteome</keyword>
<dbReference type="Proteomes" id="UP001149163">
    <property type="component" value="Unassembled WGS sequence"/>
</dbReference>
<dbReference type="InterPro" id="IPR000791">
    <property type="entry name" value="Gpr1/Fun34/SatP-like"/>
</dbReference>
<dbReference type="Pfam" id="PF01184">
    <property type="entry name" value="Gpr1_Fun34_YaaH"/>
    <property type="match status" value="1"/>
</dbReference>
<dbReference type="PANTHER" id="PTHR31123:SF4">
    <property type="entry name" value="PROTEIN ALCS"/>
    <property type="match status" value="1"/>
</dbReference>
<organism evidence="7 8">
    <name type="scientific">Penicillium canariense</name>
    <dbReference type="NCBI Taxonomy" id="189055"/>
    <lineage>
        <taxon>Eukaryota</taxon>
        <taxon>Fungi</taxon>
        <taxon>Dikarya</taxon>
        <taxon>Ascomycota</taxon>
        <taxon>Pezizomycotina</taxon>
        <taxon>Eurotiomycetes</taxon>
        <taxon>Eurotiomycetidae</taxon>
        <taxon>Eurotiales</taxon>
        <taxon>Aspergillaceae</taxon>
        <taxon>Penicillium</taxon>
    </lineage>
</organism>
<gene>
    <name evidence="7" type="ORF">N7482_003632</name>
</gene>
<keyword evidence="4 6" id="KW-1133">Transmembrane helix</keyword>
<evidence type="ECO:0000256" key="6">
    <source>
        <dbReference type="SAM" id="Phobius"/>
    </source>
</evidence>